<comment type="similarity">
    <text evidence="1">Belongs to the IUNH family.</text>
</comment>
<dbReference type="Pfam" id="PF01156">
    <property type="entry name" value="IU_nuc_hydro"/>
    <property type="match status" value="1"/>
</dbReference>
<feature type="region of interest" description="Disordered" evidence="4">
    <location>
        <begin position="290"/>
        <end position="340"/>
    </location>
</feature>
<reference evidence="6 7" key="1">
    <citation type="journal article" date="2018" name="Mol. Biol. Evol.">
        <title>Broad Genomic Sampling Reveals a Smut Pathogenic Ancestry of the Fungal Clade Ustilaginomycotina.</title>
        <authorList>
            <person name="Kijpornyongpan T."/>
            <person name="Mondo S.J."/>
            <person name="Barry K."/>
            <person name="Sandor L."/>
            <person name="Lee J."/>
            <person name="Lipzen A."/>
            <person name="Pangilinan J."/>
            <person name="LaButti K."/>
            <person name="Hainaut M."/>
            <person name="Henrissat B."/>
            <person name="Grigoriev I.V."/>
            <person name="Spatafora J.W."/>
            <person name="Aime M.C."/>
        </authorList>
    </citation>
    <scope>NUCLEOTIDE SEQUENCE [LARGE SCALE GENOMIC DNA]</scope>
    <source>
        <strain evidence="6 7">MCA 3645</strain>
    </source>
</reference>
<protein>
    <submittedName>
        <fullName evidence="6">Nucleoside hydrolase</fullName>
    </submittedName>
</protein>
<evidence type="ECO:0000256" key="2">
    <source>
        <dbReference type="ARBA" id="ARBA00022801"/>
    </source>
</evidence>
<dbReference type="PANTHER" id="PTHR12304">
    <property type="entry name" value="INOSINE-URIDINE PREFERRING NUCLEOSIDE HYDROLASE"/>
    <property type="match status" value="1"/>
</dbReference>
<sequence>MRRETASSSSSSASSPTAGNPSLLRRLSQLVQPGSSFQPRSKPSATGVSAISVASSGVKAVWLDCDPGHDDAIALLMALHHPDLELLGVSTVAGNAGGRDTFINAVRLMALYRASPSIPVIRGSDCPLVKEVKVDVGIHGQGGLGGVQGLPSPSSPLCQPWMQPSYPKTSSPTTGPEPSLFLYTLSTILTERLNAGKSPIHLAVTGPMTNVALFIRCYPHLVRGIEQIVLMGGAAGVRGNRGALAEFNILNDPEAAAIVFNTDIKVVMAGLNVTHQAIFTAELHDRLLSRRSGGAHTSSSSRRQSRILPGPAATEASAASTSPNSPIASPGGHTSELLSVSGPSDLKRMLSSTLTFFAKTYASEFGFTRGPPVHDVLAIAYIVDPTLFYRRVASPGDIPNPGMYDADPHSNKDAHRTTSTAKSVSPAPSPVEARSSNALGLSSIRTGADSGAAGGSAGDGFDTSSRSAARAQALSSDGVSGTAPKRYRVDVECAEGLACGATVVDFWGDRVEHEGWGRGGRNVEVLENLDCPRLWDIFFQVVDRAETHISACMAREGMEALSTSDKPSANSPPRSPSRNGLTRLETEPGPAPVS</sequence>
<name>A0A317XT10_9BASI</name>
<keyword evidence="2 6" id="KW-0378">Hydrolase</keyword>
<proteinExistence type="inferred from homology"/>
<dbReference type="Gene3D" id="3.90.245.10">
    <property type="entry name" value="Ribonucleoside hydrolase-like"/>
    <property type="match status" value="2"/>
</dbReference>
<dbReference type="GO" id="GO:0006152">
    <property type="term" value="P:purine nucleoside catabolic process"/>
    <property type="evidence" value="ECO:0007669"/>
    <property type="project" value="TreeGrafter"/>
</dbReference>
<feature type="region of interest" description="Disordered" evidence="4">
    <location>
        <begin position="559"/>
        <end position="594"/>
    </location>
</feature>
<dbReference type="GO" id="GO:0045437">
    <property type="term" value="F:uridine nucleosidase activity"/>
    <property type="evidence" value="ECO:0007669"/>
    <property type="project" value="UniProtKB-ARBA"/>
</dbReference>
<feature type="compositionally biased region" description="Low complexity" evidence="4">
    <location>
        <begin position="309"/>
        <end position="330"/>
    </location>
</feature>
<dbReference type="Proteomes" id="UP000246740">
    <property type="component" value="Unassembled WGS sequence"/>
</dbReference>
<evidence type="ECO:0000256" key="3">
    <source>
        <dbReference type="ARBA" id="ARBA00023295"/>
    </source>
</evidence>
<organism evidence="6 7">
    <name type="scientific">Testicularia cyperi</name>
    <dbReference type="NCBI Taxonomy" id="1882483"/>
    <lineage>
        <taxon>Eukaryota</taxon>
        <taxon>Fungi</taxon>
        <taxon>Dikarya</taxon>
        <taxon>Basidiomycota</taxon>
        <taxon>Ustilaginomycotina</taxon>
        <taxon>Ustilaginomycetes</taxon>
        <taxon>Ustilaginales</taxon>
        <taxon>Anthracoideaceae</taxon>
        <taxon>Testicularia</taxon>
    </lineage>
</organism>
<dbReference type="PANTHER" id="PTHR12304:SF4">
    <property type="entry name" value="URIDINE NUCLEOSIDASE"/>
    <property type="match status" value="1"/>
</dbReference>
<feature type="domain" description="Inosine/uridine-preferring nucleoside hydrolase" evidence="5">
    <location>
        <begin position="61"/>
        <end position="536"/>
    </location>
</feature>
<gene>
    <name evidence="6" type="ORF">BCV70DRAFT_199379</name>
</gene>
<dbReference type="InterPro" id="IPR023186">
    <property type="entry name" value="IUNH"/>
</dbReference>
<feature type="compositionally biased region" description="Basic and acidic residues" evidence="4">
    <location>
        <begin position="406"/>
        <end position="416"/>
    </location>
</feature>
<evidence type="ECO:0000256" key="4">
    <source>
        <dbReference type="SAM" id="MobiDB-lite"/>
    </source>
</evidence>
<dbReference type="InterPro" id="IPR001910">
    <property type="entry name" value="Inosine/uridine_hydrolase_dom"/>
</dbReference>
<feature type="compositionally biased region" description="Low complexity" evidence="4">
    <location>
        <begin position="567"/>
        <end position="579"/>
    </location>
</feature>
<feature type="compositionally biased region" description="Low complexity" evidence="4">
    <location>
        <begin position="1"/>
        <end position="15"/>
    </location>
</feature>
<accession>A0A317XT10</accession>
<dbReference type="EMBL" id="KZ819191">
    <property type="protein sequence ID" value="PWZ01020.1"/>
    <property type="molecule type" value="Genomic_DNA"/>
</dbReference>
<feature type="compositionally biased region" description="Low complexity" evidence="4">
    <location>
        <begin position="464"/>
        <end position="476"/>
    </location>
</feature>
<dbReference type="InterPro" id="IPR036452">
    <property type="entry name" value="Ribo_hydro-like"/>
</dbReference>
<dbReference type="GO" id="GO:0008477">
    <property type="term" value="F:purine nucleosidase activity"/>
    <property type="evidence" value="ECO:0007669"/>
    <property type="project" value="TreeGrafter"/>
</dbReference>
<evidence type="ECO:0000256" key="1">
    <source>
        <dbReference type="ARBA" id="ARBA00009176"/>
    </source>
</evidence>
<dbReference type="InterPro" id="IPR015910">
    <property type="entry name" value="I/U_nuclsd_hydro_CS"/>
</dbReference>
<dbReference type="AlphaFoldDB" id="A0A317XT10"/>
<dbReference type="SUPFAM" id="SSF53590">
    <property type="entry name" value="Nucleoside hydrolase"/>
    <property type="match status" value="3"/>
</dbReference>
<evidence type="ECO:0000313" key="6">
    <source>
        <dbReference type="EMBL" id="PWZ01020.1"/>
    </source>
</evidence>
<evidence type="ECO:0000313" key="7">
    <source>
        <dbReference type="Proteomes" id="UP000246740"/>
    </source>
</evidence>
<dbReference type="STRING" id="1882483.A0A317XT10"/>
<dbReference type="OrthoDB" id="432381at2759"/>
<feature type="region of interest" description="Disordered" evidence="4">
    <location>
        <begin position="1"/>
        <end position="25"/>
    </location>
</feature>
<feature type="region of interest" description="Disordered" evidence="4">
    <location>
        <begin position="449"/>
        <end position="481"/>
    </location>
</feature>
<dbReference type="InParanoid" id="A0A317XT10"/>
<keyword evidence="7" id="KW-1185">Reference proteome</keyword>
<dbReference type="FunCoup" id="A0A317XT10">
    <property type="interactions" value="226"/>
</dbReference>
<keyword evidence="3" id="KW-0326">Glycosidase</keyword>
<feature type="region of interest" description="Disordered" evidence="4">
    <location>
        <begin position="399"/>
        <end position="435"/>
    </location>
</feature>
<dbReference type="PROSITE" id="PS01247">
    <property type="entry name" value="IUNH"/>
    <property type="match status" value="1"/>
</dbReference>
<dbReference type="GO" id="GO:0005829">
    <property type="term" value="C:cytosol"/>
    <property type="evidence" value="ECO:0007669"/>
    <property type="project" value="TreeGrafter"/>
</dbReference>
<evidence type="ECO:0000259" key="5">
    <source>
        <dbReference type="Pfam" id="PF01156"/>
    </source>
</evidence>